<dbReference type="Gene3D" id="2.60.40.150">
    <property type="entry name" value="C2 domain"/>
    <property type="match status" value="1"/>
</dbReference>
<accession>A0A453J2R5</accession>
<evidence type="ECO:0000313" key="2">
    <source>
        <dbReference type="EnsemblPlants" id="AET4Gv20773800.1"/>
    </source>
</evidence>
<dbReference type="InterPro" id="IPR044750">
    <property type="entry name" value="C2_SRC2/BAP"/>
</dbReference>
<dbReference type="SUPFAM" id="SSF49562">
    <property type="entry name" value="C2 domain (Calcium/lipid-binding domain, CaLB)"/>
    <property type="match status" value="1"/>
</dbReference>
<dbReference type="PROSITE" id="PS50004">
    <property type="entry name" value="C2"/>
    <property type="match status" value="1"/>
</dbReference>
<dbReference type="CDD" id="cd04051">
    <property type="entry name" value="C2_SRC2_like"/>
    <property type="match status" value="1"/>
</dbReference>
<reference evidence="2" key="3">
    <citation type="journal article" date="2017" name="Nature">
        <title>Genome sequence of the progenitor of the wheat D genome Aegilops tauschii.</title>
        <authorList>
            <person name="Luo M.C."/>
            <person name="Gu Y.Q."/>
            <person name="Puiu D."/>
            <person name="Wang H."/>
            <person name="Twardziok S.O."/>
            <person name="Deal K.R."/>
            <person name="Huo N."/>
            <person name="Zhu T."/>
            <person name="Wang L."/>
            <person name="Wang Y."/>
            <person name="McGuire P.E."/>
            <person name="Liu S."/>
            <person name="Long H."/>
            <person name="Ramasamy R.K."/>
            <person name="Rodriguez J.C."/>
            <person name="Van S.L."/>
            <person name="Yuan L."/>
            <person name="Wang Z."/>
            <person name="Xia Z."/>
            <person name="Xiao L."/>
            <person name="Anderson O.D."/>
            <person name="Ouyang S."/>
            <person name="Liang Y."/>
            <person name="Zimin A.V."/>
            <person name="Pertea G."/>
            <person name="Qi P."/>
            <person name="Bennetzen J.L."/>
            <person name="Dai X."/>
            <person name="Dawson M.W."/>
            <person name="Muller H.G."/>
            <person name="Kugler K."/>
            <person name="Rivarola-Duarte L."/>
            <person name="Spannagl M."/>
            <person name="Mayer K.F.X."/>
            <person name="Lu F.H."/>
            <person name="Bevan M.W."/>
            <person name="Leroy P."/>
            <person name="Li P."/>
            <person name="You F.M."/>
            <person name="Sun Q."/>
            <person name="Liu Z."/>
            <person name="Lyons E."/>
            <person name="Wicker T."/>
            <person name="Salzberg S.L."/>
            <person name="Devos K.M."/>
            <person name="Dvorak J."/>
        </authorList>
    </citation>
    <scope>NUCLEOTIDE SEQUENCE [LARGE SCALE GENOMIC DNA]</scope>
    <source>
        <strain evidence="2">cv. AL8/78</strain>
    </source>
</reference>
<reference evidence="2" key="4">
    <citation type="submission" date="2019-03" db="UniProtKB">
        <authorList>
            <consortium name="EnsemblPlants"/>
        </authorList>
    </citation>
    <scope>IDENTIFICATION</scope>
</reference>
<dbReference type="SMART" id="SM00239">
    <property type="entry name" value="C2"/>
    <property type="match status" value="1"/>
</dbReference>
<evidence type="ECO:0000259" key="1">
    <source>
        <dbReference type="PROSITE" id="PS50004"/>
    </source>
</evidence>
<dbReference type="InterPro" id="IPR000008">
    <property type="entry name" value="C2_dom"/>
</dbReference>
<name>A0A453J2R5_AEGTS</name>
<proteinExistence type="predicted"/>
<reference evidence="3" key="1">
    <citation type="journal article" date="2014" name="Science">
        <title>Ancient hybridizations among the ancestral genomes of bread wheat.</title>
        <authorList>
            <consortium name="International Wheat Genome Sequencing Consortium,"/>
            <person name="Marcussen T."/>
            <person name="Sandve S.R."/>
            <person name="Heier L."/>
            <person name="Spannagl M."/>
            <person name="Pfeifer M."/>
            <person name="Jakobsen K.S."/>
            <person name="Wulff B.B."/>
            <person name="Steuernagel B."/>
            <person name="Mayer K.F."/>
            <person name="Olsen O.A."/>
        </authorList>
    </citation>
    <scope>NUCLEOTIDE SEQUENCE [LARGE SCALE GENOMIC DNA]</scope>
    <source>
        <strain evidence="3">cv. AL8/78</strain>
    </source>
</reference>
<dbReference type="Proteomes" id="UP000015105">
    <property type="component" value="Chromosome 4D"/>
</dbReference>
<dbReference type="PANTHER" id="PTHR32246:SF67">
    <property type="entry name" value="OS01G0369500 PROTEIN"/>
    <property type="match status" value="1"/>
</dbReference>
<dbReference type="Pfam" id="PF00168">
    <property type="entry name" value="C2"/>
    <property type="match status" value="1"/>
</dbReference>
<dbReference type="InterPro" id="IPR035892">
    <property type="entry name" value="C2_domain_sf"/>
</dbReference>
<organism evidence="2 3">
    <name type="scientific">Aegilops tauschii subsp. strangulata</name>
    <name type="common">Goatgrass</name>
    <dbReference type="NCBI Taxonomy" id="200361"/>
    <lineage>
        <taxon>Eukaryota</taxon>
        <taxon>Viridiplantae</taxon>
        <taxon>Streptophyta</taxon>
        <taxon>Embryophyta</taxon>
        <taxon>Tracheophyta</taxon>
        <taxon>Spermatophyta</taxon>
        <taxon>Magnoliopsida</taxon>
        <taxon>Liliopsida</taxon>
        <taxon>Poales</taxon>
        <taxon>Poaceae</taxon>
        <taxon>BOP clade</taxon>
        <taxon>Pooideae</taxon>
        <taxon>Triticodae</taxon>
        <taxon>Triticeae</taxon>
        <taxon>Triticinae</taxon>
        <taxon>Aegilops</taxon>
    </lineage>
</organism>
<dbReference type="STRING" id="200361.A0A453J2R5"/>
<protein>
    <recommendedName>
        <fullName evidence="1">C2 domain-containing protein</fullName>
    </recommendedName>
</protein>
<dbReference type="AlphaFoldDB" id="A0A453J2R5"/>
<dbReference type="Gramene" id="AET4Gv20773800.1">
    <property type="protein sequence ID" value="AET4Gv20773800.1"/>
    <property type="gene ID" value="AET4Gv20773800"/>
</dbReference>
<reference evidence="3" key="2">
    <citation type="journal article" date="2017" name="Nat. Plants">
        <title>The Aegilops tauschii genome reveals multiple impacts of transposons.</title>
        <authorList>
            <person name="Zhao G."/>
            <person name="Zou C."/>
            <person name="Li K."/>
            <person name="Wang K."/>
            <person name="Li T."/>
            <person name="Gao L."/>
            <person name="Zhang X."/>
            <person name="Wang H."/>
            <person name="Yang Z."/>
            <person name="Liu X."/>
            <person name="Jiang W."/>
            <person name="Mao L."/>
            <person name="Kong X."/>
            <person name="Jiao Y."/>
            <person name="Jia J."/>
        </authorList>
    </citation>
    <scope>NUCLEOTIDE SEQUENCE [LARGE SCALE GENOMIC DNA]</scope>
    <source>
        <strain evidence="3">cv. AL8/78</strain>
    </source>
</reference>
<dbReference type="GO" id="GO:0006952">
    <property type="term" value="P:defense response"/>
    <property type="evidence" value="ECO:0007669"/>
    <property type="project" value="InterPro"/>
</dbReference>
<evidence type="ECO:0000313" key="3">
    <source>
        <dbReference type="Proteomes" id="UP000015105"/>
    </source>
</evidence>
<feature type="domain" description="C2" evidence="1">
    <location>
        <begin position="1"/>
        <end position="123"/>
    </location>
</feature>
<dbReference type="EnsemblPlants" id="AET4Gv20773800.1">
    <property type="protein sequence ID" value="AET4Gv20773800.1"/>
    <property type="gene ID" value="AET4Gv20773800"/>
</dbReference>
<reference evidence="2" key="5">
    <citation type="journal article" date="2021" name="G3 (Bethesda)">
        <title>Aegilops tauschii genome assembly Aet v5.0 features greater sequence contiguity and improved annotation.</title>
        <authorList>
            <person name="Wang L."/>
            <person name="Zhu T."/>
            <person name="Rodriguez J.C."/>
            <person name="Deal K.R."/>
            <person name="Dubcovsky J."/>
            <person name="McGuire P.E."/>
            <person name="Lux T."/>
            <person name="Spannagl M."/>
            <person name="Mayer K.F.X."/>
            <person name="Baldrich P."/>
            <person name="Meyers B.C."/>
            <person name="Huo N."/>
            <person name="Gu Y.Q."/>
            <person name="Zhou H."/>
            <person name="Devos K.M."/>
            <person name="Bennetzen J.L."/>
            <person name="Unver T."/>
            <person name="Budak H."/>
            <person name="Gulick P.J."/>
            <person name="Galiba G."/>
            <person name="Kalapos B."/>
            <person name="Nelson D.R."/>
            <person name="Li P."/>
            <person name="You F.M."/>
            <person name="Luo M.C."/>
            <person name="Dvorak J."/>
        </authorList>
    </citation>
    <scope>NUCLEOTIDE SEQUENCE [LARGE SCALE GENOMIC DNA]</scope>
    <source>
        <strain evidence="2">cv. AL8/78</strain>
    </source>
</reference>
<dbReference type="PANTHER" id="PTHR32246">
    <property type="entry name" value="INGRESSION PROTEIN FIC1"/>
    <property type="match status" value="1"/>
</dbReference>
<sequence>QPSWFPTTSAMAYQILELTLISASDLKKVSFFSRMRVYAVASISGAISWMPTHGTQVDHNNGQNPTWNAMLHLPIPACVDTRGLALHVLLRSEALLFGHHDVGEVFVPLNDLLAGTNNTNDPKTMSYQVRRPSSGRAHGVLYFSYKFTGIKAASASATENKQGQYVKYSGDPEVAMPKPMVPVTAYPQPHATFSYPPGVPYVAPNAVYPPQPYGCAPPPPYMYNTAPAPATMYVYAPATTMAAPARHAGGMGMGLGLGLLGGVVGGMMLGDLESDAAYDAGFNDGMSF</sequence>
<keyword evidence="3" id="KW-1185">Reference proteome</keyword>